<accession>A0ABQ5WQL5</accession>
<dbReference type="EMBL" id="BSNV01000004">
    <property type="protein sequence ID" value="GLQ65398.1"/>
    <property type="molecule type" value="Genomic_DNA"/>
</dbReference>
<keyword evidence="2" id="KW-1185">Reference proteome</keyword>
<evidence type="ECO:0000313" key="1">
    <source>
        <dbReference type="EMBL" id="GLQ65398.1"/>
    </source>
</evidence>
<gene>
    <name evidence="1" type="ORF">GCM10007870_09820</name>
</gene>
<dbReference type="Proteomes" id="UP001156629">
    <property type="component" value="Unassembled WGS sequence"/>
</dbReference>
<organism evidence="1 2">
    <name type="scientific">Gluconobacter kondonii</name>
    <dbReference type="NCBI Taxonomy" id="941463"/>
    <lineage>
        <taxon>Bacteria</taxon>
        <taxon>Pseudomonadati</taxon>
        <taxon>Pseudomonadota</taxon>
        <taxon>Alphaproteobacteria</taxon>
        <taxon>Acetobacterales</taxon>
        <taxon>Acetobacteraceae</taxon>
        <taxon>Gluconobacter</taxon>
    </lineage>
</organism>
<comment type="caution">
    <text evidence="1">The sequence shown here is derived from an EMBL/GenBank/DDBJ whole genome shotgun (WGS) entry which is preliminary data.</text>
</comment>
<sequence>MLAGVDALAMMGVRSAAVAASRVRRRDMRGFRTVEREKKR</sequence>
<proteinExistence type="predicted"/>
<name>A0ABQ5WQL5_9PROT</name>
<reference evidence="2" key="1">
    <citation type="journal article" date="2019" name="Int. J. Syst. Evol. Microbiol.">
        <title>The Global Catalogue of Microorganisms (GCM) 10K type strain sequencing project: providing services to taxonomists for standard genome sequencing and annotation.</title>
        <authorList>
            <consortium name="The Broad Institute Genomics Platform"/>
            <consortium name="The Broad Institute Genome Sequencing Center for Infectious Disease"/>
            <person name="Wu L."/>
            <person name="Ma J."/>
        </authorList>
    </citation>
    <scope>NUCLEOTIDE SEQUENCE [LARGE SCALE GENOMIC DNA]</scope>
    <source>
        <strain evidence="2">NBRC 3266</strain>
    </source>
</reference>
<evidence type="ECO:0000313" key="2">
    <source>
        <dbReference type="Proteomes" id="UP001156629"/>
    </source>
</evidence>
<protein>
    <submittedName>
        <fullName evidence="1">Uncharacterized protein</fullName>
    </submittedName>
</protein>